<dbReference type="AlphaFoldDB" id="A0A483CVW2"/>
<reference evidence="3 4" key="1">
    <citation type="submission" date="2017-11" db="EMBL/GenBank/DDBJ databases">
        <title>Isolation and Characterization of Methanofollis Species from Methane Seep Offshore SW Taiwan.</title>
        <authorList>
            <person name="Teng N.-H."/>
            <person name="Lai M.-C."/>
            <person name="Chen S.-C."/>
        </authorList>
    </citation>
    <scope>NUCLEOTIDE SEQUENCE [LARGE SCALE GENOMIC DNA]</scope>
    <source>
        <strain evidence="3 4">FWC-SCC2</strain>
    </source>
</reference>
<proteinExistence type="predicted"/>
<dbReference type="SUPFAM" id="SSF54001">
    <property type="entry name" value="Cysteine proteinases"/>
    <property type="match status" value="1"/>
</dbReference>
<dbReference type="EMBL" id="PGCL01000001">
    <property type="protein sequence ID" value="TAJ45667.1"/>
    <property type="molecule type" value="Genomic_DNA"/>
</dbReference>
<organism evidence="3 4">
    <name type="scientific">Methanofollis fontis</name>
    <dbReference type="NCBI Taxonomy" id="2052832"/>
    <lineage>
        <taxon>Archaea</taxon>
        <taxon>Methanobacteriati</taxon>
        <taxon>Methanobacteriota</taxon>
        <taxon>Stenosarchaea group</taxon>
        <taxon>Methanomicrobia</taxon>
        <taxon>Methanomicrobiales</taxon>
        <taxon>Methanomicrobiaceae</taxon>
        <taxon>Methanofollis</taxon>
    </lineage>
</organism>
<dbReference type="InterPro" id="IPR038765">
    <property type="entry name" value="Papain-like_cys_pep_sf"/>
</dbReference>
<gene>
    <name evidence="3" type="ORF">CUJ86_02825</name>
</gene>
<sequence length="386" mass="42791">MSEPDIPKGNKHFFANRHVIATVIVITLLFTGVLVASGIVSFIRPMAIYPSITPIATDGGTEESEFIFPFEEIRYRLRMPVDVTVYSGARTGSKSAILYGDIPDEEWMPGYYRAFIDDPHQESLYSGLLSAFSGIRDEQALDSDRYLEMITAFVQSIPYETHPEGAPPKFPVETITERTGDCDDKSLLLAALLTRAGYDVALLDFLADAHMAVGVRSKENSYGSTGYAYIETTAFNFVGDVPENLADGVHLTGEPLVIRIGEGNTTYGAGSQTASIIEREMEARAVIEEVGPGVAEHSARLQAAEERLRKEREEIESLLSSGQTVRYNTLVPGYNSQVAAYNQDLGTYGTEAAYYDRAVRIYNYIVGHRYDRQGTYEWLRSNPLQP</sequence>
<dbReference type="RefSeq" id="WP_130646032.1">
    <property type="nucleotide sequence ID" value="NZ_PGCL01000001.1"/>
</dbReference>
<evidence type="ECO:0008006" key="5">
    <source>
        <dbReference type="Google" id="ProtNLM"/>
    </source>
</evidence>
<evidence type="ECO:0000256" key="2">
    <source>
        <dbReference type="SAM" id="Phobius"/>
    </source>
</evidence>
<evidence type="ECO:0000313" key="4">
    <source>
        <dbReference type="Proteomes" id="UP000292580"/>
    </source>
</evidence>
<keyword evidence="2" id="KW-1133">Transmembrane helix</keyword>
<protein>
    <recommendedName>
        <fullName evidence="5">Transglutaminase-like domain-containing protein</fullName>
    </recommendedName>
</protein>
<keyword evidence="2" id="KW-0472">Membrane</keyword>
<dbReference type="PANTHER" id="PTHR39327">
    <property type="match status" value="1"/>
</dbReference>
<dbReference type="PANTHER" id="PTHR39327:SF1">
    <property type="entry name" value="BLR5470 PROTEIN"/>
    <property type="match status" value="1"/>
</dbReference>
<feature type="transmembrane region" description="Helical" evidence="2">
    <location>
        <begin position="20"/>
        <end position="43"/>
    </location>
</feature>
<dbReference type="Gene3D" id="3.10.620.30">
    <property type="match status" value="1"/>
</dbReference>
<comment type="caution">
    <text evidence="3">The sequence shown here is derived from an EMBL/GenBank/DDBJ whole genome shotgun (WGS) entry which is preliminary data.</text>
</comment>
<accession>A0A483CVW2</accession>
<dbReference type="Proteomes" id="UP000292580">
    <property type="component" value="Unassembled WGS sequence"/>
</dbReference>
<keyword evidence="1" id="KW-0175">Coiled coil</keyword>
<keyword evidence="4" id="KW-1185">Reference proteome</keyword>
<name>A0A483CVW2_9EURY</name>
<evidence type="ECO:0000256" key="1">
    <source>
        <dbReference type="SAM" id="Coils"/>
    </source>
</evidence>
<evidence type="ECO:0000313" key="3">
    <source>
        <dbReference type="EMBL" id="TAJ45667.1"/>
    </source>
</evidence>
<feature type="coiled-coil region" evidence="1">
    <location>
        <begin position="294"/>
        <end position="321"/>
    </location>
</feature>
<keyword evidence="2" id="KW-0812">Transmembrane</keyword>
<dbReference type="InterPro" id="IPR010319">
    <property type="entry name" value="Transglutaminase-like_Cys_pept"/>
</dbReference>
<dbReference type="OrthoDB" id="110514at2157"/>